<sequence length="243" mass="28027">MKMDLLVHLIWITTLTCVLTATGGELCENDYVETRLENCTSDIAEFLRKARENSESIHREDQENELCSYWNNTDLCLLRLERQCSSFVSQKQIDGARQMFTGDTFVCDSPEVLGRLKNAECYAPYVTLTRKCTREFDNTYLFAVLKDDFKKACMSAVTLMECFHDNKLKITADCGRNASSEYHQNFVPNVFTLGIRRGIMKHCMVSIPEQLYQEFIIQNENNSSNRVVCGILTFFTIYVSLFL</sequence>
<evidence type="ECO:0000313" key="2">
    <source>
        <dbReference type="Proteomes" id="UP000749559"/>
    </source>
</evidence>
<organism evidence="1 2">
    <name type="scientific">Owenia fusiformis</name>
    <name type="common">Polychaete worm</name>
    <dbReference type="NCBI Taxonomy" id="6347"/>
    <lineage>
        <taxon>Eukaryota</taxon>
        <taxon>Metazoa</taxon>
        <taxon>Spiralia</taxon>
        <taxon>Lophotrochozoa</taxon>
        <taxon>Annelida</taxon>
        <taxon>Polychaeta</taxon>
        <taxon>Sedentaria</taxon>
        <taxon>Canalipalpata</taxon>
        <taxon>Sabellida</taxon>
        <taxon>Oweniida</taxon>
        <taxon>Oweniidae</taxon>
        <taxon>Owenia</taxon>
    </lineage>
</organism>
<name>A0A8J1TVH3_OWEFU</name>
<gene>
    <name evidence="1" type="ORF">OFUS_LOCUS20430</name>
</gene>
<dbReference type="EMBL" id="CAIIXF020000010">
    <property type="protein sequence ID" value="CAH1795966.1"/>
    <property type="molecule type" value="Genomic_DNA"/>
</dbReference>
<protein>
    <submittedName>
        <fullName evidence="1">Uncharacterized protein</fullName>
    </submittedName>
</protein>
<proteinExistence type="predicted"/>
<dbReference type="Proteomes" id="UP000749559">
    <property type="component" value="Unassembled WGS sequence"/>
</dbReference>
<accession>A0A8J1TVH3</accession>
<keyword evidence="2" id="KW-1185">Reference proteome</keyword>
<evidence type="ECO:0000313" key="1">
    <source>
        <dbReference type="EMBL" id="CAH1795966.1"/>
    </source>
</evidence>
<comment type="caution">
    <text evidence="1">The sequence shown here is derived from an EMBL/GenBank/DDBJ whole genome shotgun (WGS) entry which is preliminary data.</text>
</comment>
<dbReference type="AlphaFoldDB" id="A0A8J1TVH3"/>
<reference evidence="1" key="1">
    <citation type="submission" date="2022-03" db="EMBL/GenBank/DDBJ databases">
        <authorList>
            <person name="Martin C."/>
        </authorList>
    </citation>
    <scope>NUCLEOTIDE SEQUENCE</scope>
</reference>